<dbReference type="InterPro" id="IPR036397">
    <property type="entry name" value="RNaseH_sf"/>
</dbReference>
<feature type="compositionally biased region" description="Low complexity" evidence="1">
    <location>
        <begin position="1448"/>
        <end position="1457"/>
    </location>
</feature>
<name>A0A653BRD2_CALMS</name>
<protein>
    <recommendedName>
        <fullName evidence="4">Integrase catalytic domain-containing protein</fullName>
    </recommendedName>
</protein>
<evidence type="ECO:0000313" key="2">
    <source>
        <dbReference type="EMBL" id="VEN38149.1"/>
    </source>
</evidence>
<feature type="compositionally biased region" description="Polar residues" evidence="1">
    <location>
        <begin position="968"/>
        <end position="990"/>
    </location>
</feature>
<feature type="compositionally biased region" description="Polar residues" evidence="1">
    <location>
        <begin position="787"/>
        <end position="796"/>
    </location>
</feature>
<evidence type="ECO:0000256" key="1">
    <source>
        <dbReference type="SAM" id="MobiDB-lite"/>
    </source>
</evidence>
<feature type="compositionally biased region" description="Acidic residues" evidence="1">
    <location>
        <begin position="1424"/>
        <end position="1447"/>
    </location>
</feature>
<dbReference type="Proteomes" id="UP000410492">
    <property type="component" value="Unassembled WGS sequence"/>
</dbReference>
<gene>
    <name evidence="2" type="ORF">CALMAC_LOCUS3149</name>
</gene>
<organism evidence="2 3">
    <name type="scientific">Callosobruchus maculatus</name>
    <name type="common">Southern cowpea weevil</name>
    <name type="synonym">Pulse bruchid</name>
    <dbReference type="NCBI Taxonomy" id="64391"/>
    <lineage>
        <taxon>Eukaryota</taxon>
        <taxon>Metazoa</taxon>
        <taxon>Ecdysozoa</taxon>
        <taxon>Arthropoda</taxon>
        <taxon>Hexapoda</taxon>
        <taxon>Insecta</taxon>
        <taxon>Pterygota</taxon>
        <taxon>Neoptera</taxon>
        <taxon>Endopterygota</taxon>
        <taxon>Coleoptera</taxon>
        <taxon>Polyphaga</taxon>
        <taxon>Cucujiformia</taxon>
        <taxon>Chrysomeloidea</taxon>
        <taxon>Chrysomelidae</taxon>
        <taxon>Bruchinae</taxon>
        <taxon>Bruchini</taxon>
        <taxon>Callosobruchus</taxon>
    </lineage>
</organism>
<feature type="region of interest" description="Disordered" evidence="1">
    <location>
        <begin position="966"/>
        <end position="1009"/>
    </location>
</feature>
<accession>A0A653BRD2</accession>
<feature type="region of interest" description="Disordered" evidence="1">
    <location>
        <begin position="708"/>
        <end position="731"/>
    </location>
</feature>
<dbReference type="GO" id="GO:0003676">
    <property type="term" value="F:nucleic acid binding"/>
    <property type="evidence" value="ECO:0007669"/>
    <property type="project" value="InterPro"/>
</dbReference>
<feature type="compositionally biased region" description="Basic and acidic residues" evidence="1">
    <location>
        <begin position="991"/>
        <end position="1009"/>
    </location>
</feature>
<feature type="region of interest" description="Disordered" evidence="1">
    <location>
        <begin position="1422"/>
        <end position="1473"/>
    </location>
</feature>
<sequence length="1473" mass="168716">MMDTLEEMKRSILTKLESYRRNQNDFIRDKEEDKSTQLIVQLKRMDGSAYKTTDLQSNPSEVVIGTCPEPQCEVSDVNVVQLDSNEPLLDENDETGDKLLSTSFESEIDVELDDKDVDGQPYDVNRLVHEAENLRCTYYQIDTGGNLANPSDIYFDPGTNVFGNEPESMENQTEVILHIPSPEENQLDNNSWNNERFEFQGNNNNMTLARKNFLNLEHIFLKKVQEDMERKNYAQKLMSKARYYDIIRIIKETKTKPLLSVRDRRFRKNYDILTIGETDKLIFPIKDLDAPIIYYVHIEEMFHILIDVHFGSRHVGKRSMWVELKKKYMNFTKDVIAIFVDLCVCNPRPVRINASTVHIQELMQTPIVEDIPEIVAVENFNTMESRFTEKMNQIADCMVDSIFFITKSDYHKFLQYVKNIDGNVSRQKGIIVRRLLRRLAVETICGKETLIAAKQFNPIEGGYLKYLHIEELFAVIHKVHITMKHAAKDVMFLLLRKEYMNIAMVAVEEYIELCQVCRRTKMSSREARRSNYLESDELVLDLYILDKTPHSSLSIPEMNLLFNLRLRELIDFSDCNVLTKQSYFLLIDEVKTAQSKMSKDLRDHHLSCLYDVIKHQDTEILTNSFQQPEETPFIIKQYIYFEQAFFIIHNCHISSGHGGSDIMIAKLTEKYQNINTDMVTLYLEICGFCLNKYAAYNRILIRRPPKTVEENQTEECLPTNPHEQNQHRTSLLDTDENGLQEAEDAEDEEVILIETSSDSSSDVEEVEGADRNTSKKLDETEDRTSDYRSSVQSQEGLGSDITEKQTKEYDQAEVIEREEPNLVDVDVKFEIEIEENAVNNDRPENQLRLHSKLSNIKDHRSSSLLLSIDIDTGPEVETANESSLVTQEIDHQVNKKNNDGLMETGSVNESITPTEDTGDVIKQASSAIIASAINHETAKIGETCTDCNLEEIEDRQEPLEKGLEGSMKQMSETNGSNQVDIFQSKDTGTAQEKHSDMHDSEPSEKHTSHLDEVFTSASVVADSEEEPTDQSIGAASIIPEKEHIQHDVEDIGCGTVTSESTCKKCKRCQTFTTDASTQTRKIGTVESESSKKNKSCNSLQKLNDVSALERKTRFIERLRGTKRVNGSIISQKAYLYLIEQVKKSKTDDLSKLAIDKNRINNYDVVTSDNTERLVTPMKTGNSMKIYVHIEEVFDIIDSAHTDTNHGGMLRMLKILRRKYQNVTKDMIRMYLETCSVCQKKFDMTSRCQVDMIDMQNNQVDGYSYVLVYHHHTKLVQLRPLKSKQVIDVAEAILDIFAILGAPSILHTSRSRNFTSCLVREICKQWSQIKVIPGKPKSKQANTVKIENMLACWMKAHDRKWTHGLRYLQVEINTDKTCLNAHQATFGTTFGFGLRSPLDHVTTEKELETVLYDGDCDIEVVGSEDSSEEFSDETDEPSSDTSTTEDEFVTVSSSYSVVRTKGDDNNTRKKPRLT</sequence>
<evidence type="ECO:0008006" key="4">
    <source>
        <dbReference type="Google" id="ProtNLM"/>
    </source>
</evidence>
<feature type="region of interest" description="Disordered" evidence="1">
    <location>
        <begin position="754"/>
        <end position="806"/>
    </location>
</feature>
<proteinExistence type="predicted"/>
<dbReference type="Gene3D" id="3.30.420.10">
    <property type="entry name" value="Ribonuclease H-like superfamily/Ribonuclease H"/>
    <property type="match status" value="1"/>
</dbReference>
<keyword evidence="3" id="KW-1185">Reference proteome</keyword>
<dbReference type="OrthoDB" id="6576283at2759"/>
<feature type="compositionally biased region" description="Basic and acidic residues" evidence="1">
    <location>
        <begin position="768"/>
        <end position="786"/>
    </location>
</feature>
<dbReference type="InterPro" id="IPR012337">
    <property type="entry name" value="RNaseH-like_sf"/>
</dbReference>
<feature type="compositionally biased region" description="Polar residues" evidence="1">
    <location>
        <begin position="721"/>
        <end position="731"/>
    </location>
</feature>
<dbReference type="SUPFAM" id="SSF53098">
    <property type="entry name" value="Ribonuclease H-like"/>
    <property type="match status" value="1"/>
</dbReference>
<reference evidence="2 3" key="1">
    <citation type="submission" date="2019-01" db="EMBL/GenBank/DDBJ databases">
        <authorList>
            <person name="Sayadi A."/>
        </authorList>
    </citation>
    <scope>NUCLEOTIDE SEQUENCE [LARGE SCALE GENOMIC DNA]</scope>
</reference>
<evidence type="ECO:0000313" key="3">
    <source>
        <dbReference type="Proteomes" id="UP000410492"/>
    </source>
</evidence>
<dbReference type="EMBL" id="CAACVG010004122">
    <property type="protein sequence ID" value="VEN38149.1"/>
    <property type="molecule type" value="Genomic_DNA"/>
</dbReference>